<gene>
    <name evidence="3" type="ORF">GCM10010917_09550</name>
</gene>
<dbReference type="Gene3D" id="2.60.120.260">
    <property type="entry name" value="Galactose-binding domain-like"/>
    <property type="match status" value="1"/>
</dbReference>
<evidence type="ECO:0000259" key="2">
    <source>
        <dbReference type="PROSITE" id="PS50022"/>
    </source>
</evidence>
<dbReference type="InterPro" id="IPR036116">
    <property type="entry name" value="FN3_sf"/>
</dbReference>
<dbReference type="SUPFAM" id="SSF51445">
    <property type="entry name" value="(Trans)glycosidases"/>
    <property type="match status" value="1"/>
</dbReference>
<feature type="domain" description="F5/8 type C" evidence="2">
    <location>
        <begin position="731"/>
        <end position="872"/>
    </location>
</feature>
<dbReference type="Proteomes" id="UP000609323">
    <property type="component" value="Unassembled WGS sequence"/>
</dbReference>
<dbReference type="InterPro" id="IPR013783">
    <property type="entry name" value="Ig-like_fold"/>
</dbReference>
<dbReference type="RefSeq" id="WP_094095436.1">
    <property type="nucleotide sequence ID" value="NZ_BMHF01000002.1"/>
</dbReference>
<dbReference type="SUPFAM" id="SSF49265">
    <property type="entry name" value="Fibronectin type III"/>
    <property type="match status" value="1"/>
</dbReference>
<dbReference type="Pfam" id="PF00754">
    <property type="entry name" value="F5_F8_type_C"/>
    <property type="match status" value="1"/>
</dbReference>
<name>A0ABQ1FRF0_9BACL</name>
<proteinExistence type="predicted"/>
<keyword evidence="4" id="KW-1185">Reference proteome</keyword>
<keyword evidence="1" id="KW-0812">Transmembrane</keyword>
<dbReference type="Gene3D" id="2.60.40.10">
    <property type="entry name" value="Immunoglobulins"/>
    <property type="match status" value="1"/>
</dbReference>
<evidence type="ECO:0000256" key="1">
    <source>
        <dbReference type="SAM" id="Phobius"/>
    </source>
</evidence>
<dbReference type="EMBL" id="BMHF01000002">
    <property type="protein sequence ID" value="GGA26817.1"/>
    <property type="molecule type" value="Genomic_DNA"/>
</dbReference>
<reference evidence="4" key="1">
    <citation type="journal article" date="2019" name="Int. J. Syst. Evol. Microbiol.">
        <title>The Global Catalogue of Microorganisms (GCM) 10K type strain sequencing project: providing services to taxonomists for standard genome sequencing and annotation.</title>
        <authorList>
            <consortium name="The Broad Institute Genomics Platform"/>
            <consortium name="The Broad Institute Genome Sequencing Center for Infectious Disease"/>
            <person name="Wu L."/>
            <person name="Ma J."/>
        </authorList>
    </citation>
    <scope>NUCLEOTIDE SEQUENCE [LARGE SCALE GENOMIC DNA]</scope>
    <source>
        <strain evidence="4">CGMCC 1.15044</strain>
    </source>
</reference>
<keyword evidence="1" id="KW-0472">Membrane</keyword>
<organism evidence="3 4">
    <name type="scientific">Paenibacillus physcomitrellae</name>
    <dbReference type="NCBI Taxonomy" id="1619311"/>
    <lineage>
        <taxon>Bacteria</taxon>
        <taxon>Bacillati</taxon>
        <taxon>Bacillota</taxon>
        <taxon>Bacilli</taxon>
        <taxon>Bacillales</taxon>
        <taxon>Paenibacillaceae</taxon>
        <taxon>Paenibacillus</taxon>
    </lineage>
</organism>
<comment type="caution">
    <text evidence="3">The sequence shown here is derived from an EMBL/GenBank/DDBJ whole genome shotgun (WGS) entry which is preliminary data.</text>
</comment>
<evidence type="ECO:0000313" key="3">
    <source>
        <dbReference type="EMBL" id="GGA26817.1"/>
    </source>
</evidence>
<dbReference type="InterPro" id="IPR017853">
    <property type="entry name" value="GH"/>
</dbReference>
<dbReference type="InterPro" id="IPR000421">
    <property type="entry name" value="FA58C"/>
</dbReference>
<keyword evidence="1" id="KW-1133">Transmembrane helix</keyword>
<feature type="transmembrane region" description="Helical" evidence="1">
    <location>
        <begin position="12"/>
        <end position="29"/>
    </location>
</feature>
<accession>A0ABQ1FRF0</accession>
<dbReference type="PROSITE" id="PS50022">
    <property type="entry name" value="FA58C_3"/>
    <property type="match status" value="1"/>
</dbReference>
<dbReference type="InterPro" id="IPR008979">
    <property type="entry name" value="Galactose-bd-like_sf"/>
</dbReference>
<dbReference type="SUPFAM" id="SSF49785">
    <property type="entry name" value="Galactose-binding domain-like"/>
    <property type="match status" value="2"/>
</dbReference>
<sequence length="872" mass="95973">MGLRRLAGIKYGLFILEIIGLIVLLSHAGRSGHADLAANAMGSNTVIWKLGSEDGKSAEFRSSVGAVRTASAAVTSVEADWSQIPSGLNAAKNPVFEMNYNLKQIPENGVLFRVKILDAYKSVPQLAVFTNHQLSGIIQVAGSSGTGSGYSYNKSYEVYIPKEQLQAGSNQLKLQLIRCMYCSAGEDPFLWLTWDDLSLEALAAPADEPIHGHYVQTGTNLNNFEFYYDEGAVRHLPYALKWLGLAYSGNIMRVSCASNVGEACSDVLDYYKVLKEYNTQAAALYLYTGDIKLNADGTLPDGAKQKLTDYFKRYGSYFQYYEVDNEPGLFNRSKAVDLAVAKWLNEEGKKLSPELKTVAPGWAYWPAYSIKSCQNQKGGSRTCGTPDGWERDPAQRLELERVTDYTNGHAYGNSYADPQGGSLPENLLTFKGTQDSFSKPMLSTEFGTSGGHTDLPIYGASEPQSAVFDRIMRAHIGFADLFIQHAAFYKDFSLFQTGFDLSGHNPADTRQYQFETGGETRVDIMRRLTLAYATHGKPLVYEVLNQDETKDKLVYVRAVDTSKLAPLPVSGATSNKLLINFVNFENRTQTLKVKVTMPESIVYEGERFGAGETYADSRTYVTGLNASPELTFTETLGPGEAVQYILQPSSTVAAKPPAWITASEAKGSGIQVSWLESEGAASYDVLRAEGQSGALMPIAEQVKGTTYTDSGVEKGKAYRYAIRVNGKTERSEEAKVLYTGTAELDRSAFTVSSNIPLQKSDPRAAIDGNPRTRWDTGSNQTPGPYFQIDLGAVRQVGKIVLEYAKSPYDYPRHYRVEVSLDGRNWRQVAEGYGQKEQTEITFAPAEVKQIRISQTGSGGNFWSIHELHVYSG</sequence>
<protein>
    <recommendedName>
        <fullName evidence="2">F5/8 type C domain-containing protein</fullName>
    </recommendedName>
</protein>
<evidence type="ECO:0000313" key="4">
    <source>
        <dbReference type="Proteomes" id="UP000609323"/>
    </source>
</evidence>